<dbReference type="AlphaFoldDB" id="A0A6L2PWK0"/>
<evidence type="ECO:0000313" key="4">
    <source>
        <dbReference type="Proteomes" id="UP000502823"/>
    </source>
</evidence>
<dbReference type="PANTHER" id="PTHR15670:SF4">
    <property type="entry name" value="RHO GTPASE-ACTIVATING PROTEIN 11A"/>
    <property type="match status" value="1"/>
</dbReference>
<dbReference type="InterPro" id="IPR042869">
    <property type="entry name" value="ARHGAP11A/B"/>
</dbReference>
<accession>A0A6L2PWK0</accession>
<dbReference type="SUPFAM" id="SSF48350">
    <property type="entry name" value="GTPase activation domain, GAP"/>
    <property type="match status" value="1"/>
</dbReference>
<feature type="domain" description="Rho-GAP" evidence="2">
    <location>
        <begin position="56"/>
        <end position="246"/>
    </location>
</feature>
<feature type="compositionally biased region" description="Basic residues" evidence="1">
    <location>
        <begin position="278"/>
        <end position="287"/>
    </location>
</feature>
<dbReference type="Pfam" id="PF00620">
    <property type="entry name" value="RhoGAP"/>
    <property type="match status" value="1"/>
</dbReference>
<keyword evidence="4" id="KW-1185">Reference proteome</keyword>
<feature type="region of interest" description="Disordered" evidence="1">
    <location>
        <begin position="416"/>
        <end position="437"/>
    </location>
</feature>
<dbReference type="GO" id="GO:0007165">
    <property type="term" value="P:signal transduction"/>
    <property type="evidence" value="ECO:0007669"/>
    <property type="project" value="InterPro"/>
</dbReference>
<organism evidence="3 4">
    <name type="scientific">Coptotermes formosanus</name>
    <name type="common">Formosan subterranean termite</name>
    <dbReference type="NCBI Taxonomy" id="36987"/>
    <lineage>
        <taxon>Eukaryota</taxon>
        <taxon>Metazoa</taxon>
        <taxon>Ecdysozoa</taxon>
        <taxon>Arthropoda</taxon>
        <taxon>Hexapoda</taxon>
        <taxon>Insecta</taxon>
        <taxon>Pterygota</taxon>
        <taxon>Neoptera</taxon>
        <taxon>Polyneoptera</taxon>
        <taxon>Dictyoptera</taxon>
        <taxon>Blattodea</taxon>
        <taxon>Blattoidea</taxon>
        <taxon>Termitoidae</taxon>
        <taxon>Rhinotermitidae</taxon>
        <taxon>Coptotermes</taxon>
    </lineage>
</organism>
<dbReference type="EMBL" id="BLKM01006251">
    <property type="protein sequence ID" value="GFG36594.1"/>
    <property type="molecule type" value="Genomic_DNA"/>
</dbReference>
<evidence type="ECO:0000259" key="2">
    <source>
        <dbReference type="PROSITE" id="PS50238"/>
    </source>
</evidence>
<dbReference type="PANTHER" id="PTHR15670">
    <property type="entry name" value="RHO GTPASE ACTIVATING PROTEIN 11A"/>
    <property type="match status" value="1"/>
</dbReference>
<dbReference type="InterPro" id="IPR000198">
    <property type="entry name" value="RhoGAP_dom"/>
</dbReference>
<dbReference type="PROSITE" id="PS50238">
    <property type="entry name" value="RHOGAP"/>
    <property type="match status" value="1"/>
</dbReference>
<proteinExistence type="predicted"/>
<feature type="region of interest" description="Disordered" evidence="1">
    <location>
        <begin position="309"/>
        <end position="344"/>
    </location>
</feature>
<feature type="region of interest" description="Disordered" evidence="1">
    <location>
        <begin position="568"/>
        <end position="593"/>
    </location>
</feature>
<gene>
    <name evidence="3" type="ORF">Cfor_06203</name>
</gene>
<feature type="region of interest" description="Disordered" evidence="1">
    <location>
        <begin position="933"/>
        <end position="1028"/>
    </location>
</feature>
<dbReference type="Gene3D" id="1.10.555.10">
    <property type="entry name" value="Rho GTPase activation protein"/>
    <property type="match status" value="1"/>
</dbReference>
<feature type="region of interest" description="Disordered" evidence="1">
    <location>
        <begin position="263"/>
        <end position="289"/>
    </location>
</feature>
<dbReference type="Proteomes" id="UP000502823">
    <property type="component" value="Unassembled WGS sequence"/>
</dbReference>
<comment type="caution">
    <text evidence="3">The sequence shown here is derived from an EMBL/GenBank/DDBJ whole genome shotgun (WGS) entry which is preliminary data.</text>
</comment>
<dbReference type="InterPro" id="IPR008936">
    <property type="entry name" value="Rho_GTPase_activation_prot"/>
</dbReference>
<feature type="region of interest" description="Disordered" evidence="1">
    <location>
        <begin position="686"/>
        <end position="715"/>
    </location>
</feature>
<protein>
    <recommendedName>
        <fullName evidence="2">Rho-GAP domain-containing protein</fullName>
    </recommendedName>
</protein>
<feature type="compositionally biased region" description="Low complexity" evidence="1">
    <location>
        <begin position="582"/>
        <end position="591"/>
    </location>
</feature>
<evidence type="ECO:0000256" key="1">
    <source>
        <dbReference type="SAM" id="MobiDB-lite"/>
    </source>
</evidence>
<evidence type="ECO:0000313" key="3">
    <source>
        <dbReference type="EMBL" id="GFG36594.1"/>
    </source>
</evidence>
<reference evidence="4" key="1">
    <citation type="submission" date="2020-01" db="EMBL/GenBank/DDBJ databases">
        <title>Draft genome sequence of the Termite Coptotermes fromosanus.</title>
        <authorList>
            <person name="Itakura S."/>
            <person name="Yosikawa Y."/>
            <person name="Umezawa K."/>
        </authorList>
    </citation>
    <scope>NUCLEOTIDE SEQUENCE [LARGE SCALE GENOMIC DNA]</scope>
</reference>
<dbReference type="SMART" id="SM00324">
    <property type="entry name" value="RhoGAP"/>
    <property type="match status" value="1"/>
</dbReference>
<feature type="compositionally biased region" description="Low complexity" evidence="1">
    <location>
        <begin position="941"/>
        <end position="955"/>
    </location>
</feature>
<dbReference type="OrthoDB" id="410651at2759"/>
<sequence length="1211" mass="134607">MFISDVAGSNKEELHNVVICDLRHIGVKHRIKKSANKQHSQHIKHSNAETTKVFRVPLHHLDHEAVFLNCGTAVEVPCFVARACSYIKQHIGTEGVFRKAGSTSRQKELKASLDCGKKFGPEHHVIDVANILKMFFRELPEPLIPHAYHDVLLRCMLLQDKKIEGILLTCLLIPTAHINTLAYLMQFLLEVASHSDTNKMDVKNLAIIIAPSIMPVEERIVVSGTSRLSHHVQVVELLIHNADKIGNLPENVCEKLVAANSSAPSLSNDEQDSDLSRQSKKKKKRRSGSITRVLNGLKKIVGKGTPEVDENHLITSTPDFSTPCVKSGKKRKASEGSSAFSSKKKRDVLEMLPQSVALANIPYTPSRSMAHDFYISSPVCSHPNPSGKSKSPQSAKHRHRRFFTSKLHTESGISKINGKETRGSCKKTQRGVGSWSGKKQKPEELAVLCNPFGSDTSCHLHHVSQGSSLEQSWSEGPWGRKKHLNLSDIPVFSPSIGTGVDITSDGELVQVENPCNTFIQDAQTNLSDIVVHTEEEFVRIPKSEYEAIKSRVSAIENRISQEFGNIISTTDTDSNVPPPSTVPSSTEVNSNAESVQTAYEITLVESEKLGESSADHLARRLNRELRIRRSLESKVMRSPSARKIGTIRRRSKENARSVFRTSSENIEIGRNMSWHLAVKPNLSQVGHSCPRSNLKRGRPNTICTGLPQPSPRNTVNMENKRMTLKYLPDISSEDKNKEMLQNYQSSLLDDDMMNVTDVAWHLDLCRASDGSITRNRARRASSFHGSEWALRNQGFGTDSLKGVTKSSSHHDIAETAIHNSLSLDSNADVDRAQQRKENEDWKTADVFFSIGQNTEEEVPVTGRASVAKLRTQNAGMVLERMKLFDAKANCSLHDYEKEKSVTDSKTTRAVHVPSVFACHTDVSQSLRIQCSRSAPTKKHSICSSSHSKSAPKIQSPLVPKYRVDDMLNTLKDSPKKIGTPRRKHRMKSPNSSHQKQKFKVMKSPSRVDPTSVDSPASTVHRKHSSMKVARDRVYTNTKANLTAPINWLSTEKENVLSPDHTYLQPDLSSQSGKDLKEEPQFQYSSQAAVCDTFKEMCSPTVCKISMSPLKDCNRIEVSSQIPHLCGKDPSAMACSGYRTPRETPYIKQALFTKSPMQFCKTPQSSLLSADRSGHRYPTPMKAVAVFGSGTPVGSPRRQSPRLLVLKSRNIP</sequence>
<dbReference type="GO" id="GO:0005096">
    <property type="term" value="F:GTPase activator activity"/>
    <property type="evidence" value="ECO:0007669"/>
    <property type="project" value="TreeGrafter"/>
</dbReference>
<name>A0A6L2PWK0_COPFO</name>
<dbReference type="InParanoid" id="A0A6L2PWK0"/>
<feature type="compositionally biased region" description="Basic residues" evidence="1">
    <location>
        <begin position="978"/>
        <end position="987"/>
    </location>
</feature>